<gene>
    <name evidence="1" type="ORF">HY36_17305</name>
</gene>
<dbReference type="Proteomes" id="UP000024547">
    <property type="component" value="Unassembled WGS sequence"/>
</dbReference>
<name>A0A059E015_9PROT</name>
<keyword evidence="2" id="KW-1185">Reference proteome</keyword>
<evidence type="ECO:0000313" key="1">
    <source>
        <dbReference type="EMBL" id="KCZ60710.1"/>
    </source>
</evidence>
<reference evidence="1 2" key="1">
    <citation type="journal article" date="2014" name="Antonie Van Leeuwenhoek">
        <title>Hyphomonas beringensis sp. nov. and Hyphomonas chukchiensis sp. nov., isolated from surface seawater of the Bering Sea and Chukchi Sea.</title>
        <authorList>
            <person name="Li C."/>
            <person name="Lai Q."/>
            <person name="Li G."/>
            <person name="Dong C."/>
            <person name="Wang J."/>
            <person name="Liao Y."/>
            <person name="Shao Z."/>
        </authorList>
    </citation>
    <scope>NUCLEOTIDE SEQUENCE [LARGE SCALE GENOMIC DNA]</scope>
    <source>
        <strain evidence="1 2">22II1-22F38</strain>
    </source>
</reference>
<comment type="caution">
    <text evidence="1">The sequence shown here is derived from an EMBL/GenBank/DDBJ whole genome shotgun (WGS) entry which is preliminary data.</text>
</comment>
<dbReference type="PATRIC" id="fig|1280948.3.peg.1985"/>
<sequence>MHDEQIAQRVEDIAGVQLALDADGEAFASELINDAQHAEDLPIMRAILDEIIGSDMPLVHWSDPNAGAVTQPETATFRLFHRDLQPFTPPDVIDALLAHMPATPSQQGRNATIAIPAEPFSQGDDGRCQHILILTRHARLALGGTMLADYAASPTLGCAECLHHMIDRFALA</sequence>
<organism evidence="1 2">
    <name type="scientific">Hyphomonas atlantica</name>
    <dbReference type="NCBI Taxonomy" id="1280948"/>
    <lineage>
        <taxon>Bacteria</taxon>
        <taxon>Pseudomonadati</taxon>
        <taxon>Pseudomonadota</taxon>
        <taxon>Alphaproteobacteria</taxon>
        <taxon>Hyphomonadales</taxon>
        <taxon>Hyphomonadaceae</taxon>
        <taxon>Hyphomonas</taxon>
    </lineage>
</organism>
<dbReference type="EMBL" id="AWFH01000019">
    <property type="protein sequence ID" value="KCZ60710.1"/>
    <property type="molecule type" value="Genomic_DNA"/>
</dbReference>
<accession>A0A059E015</accession>
<proteinExistence type="predicted"/>
<dbReference type="AlphaFoldDB" id="A0A059E015"/>
<evidence type="ECO:0000313" key="2">
    <source>
        <dbReference type="Proteomes" id="UP000024547"/>
    </source>
</evidence>
<protein>
    <submittedName>
        <fullName evidence="1">Uncharacterized protein</fullName>
    </submittedName>
</protein>